<dbReference type="OrthoDB" id="9809391at2"/>
<name>A0A1L7CDU9_9CORY</name>
<reference evidence="6 7" key="1">
    <citation type="submission" date="2014-08" db="EMBL/GenBank/DDBJ databases">
        <title>Complete genome sequence of Corynebacterium aquilae S-613T(T) (=DSM 44791(T)), isolated from the choana of a healthy golden eagle.</title>
        <authorList>
            <person name="Ruckert C."/>
            <person name="Albersmeier A."/>
            <person name="Winkler A."/>
            <person name="Kalinowski J."/>
        </authorList>
    </citation>
    <scope>NUCLEOTIDE SEQUENCE [LARGE SCALE GENOMIC DNA]</scope>
    <source>
        <strain evidence="6 7">S-613</strain>
    </source>
</reference>
<evidence type="ECO:0000256" key="4">
    <source>
        <dbReference type="ARBA" id="ARBA00023163"/>
    </source>
</evidence>
<evidence type="ECO:0000313" key="6">
    <source>
        <dbReference type="EMBL" id="APT84015.1"/>
    </source>
</evidence>
<keyword evidence="4" id="KW-0804">Transcription</keyword>
<dbReference type="Gene3D" id="1.10.490.50">
    <property type="entry name" value="Antibiotic binding domain of TipA-like multidrug resistance regulators"/>
    <property type="match status" value="1"/>
</dbReference>
<dbReference type="InterPro" id="IPR009061">
    <property type="entry name" value="DNA-bd_dom_put_sf"/>
</dbReference>
<proteinExistence type="predicted"/>
<evidence type="ECO:0000256" key="3">
    <source>
        <dbReference type="ARBA" id="ARBA00023159"/>
    </source>
</evidence>
<dbReference type="InterPro" id="IPR012925">
    <property type="entry name" value="TipAS_dom"/>
</dbReference>
<dbReference type="AlphaFoldDB" id="A0A1L7CDU9"/>
<dbReference type="SUPFAM" id="SSF89082">
    <property type="entry name" value="Antibiotic binding domain of TipA-like multidrug resistance regulators"/>
    <property type="match status" value="1"/>
</dbReference>
<gene>
    <name evidence="6" type="ORF">CAQU_01825</name>
</gene>
<dbReference type="STRING" id="1431546.CAQU_01825"/>
<evidence type="ECO:0000256" key="1">
    <source>
        <dbReference type="ARBA" id="ARBA00023015"/>
    </source>
</evidence>
<dbReference type="KEGG" id="caqu:CAQU_01825"/>
<dbReference type="PROSITE" id="PS50937">
    <property type="entry name" value="HTH_MERR_2"/>
    <property type="match status" value="1"/>
</dbReference>
<evidence type="ECO:0000256" key="2">
    <source>
        <dbReference type="ARBA" id="ARBA00023125"/>
    </source>
</evidence>
<keyword evidence="1" id="KW-0805">Transcription regulation</keyword>
<accession>A0A1L7CDU9</accession>
<dbReference type="RefSeq" id="WP_075728247.1">
    <property type="nucleotide sequence ID" value="NZ_CP009245.1"/>
</dbReference>
<evidence type="ECO:0000313" key="7">
    <source>
        <dbReference type="Proteomes" id="UP000185478"/>
    </source>
</evidence>
<keyword evidence="2" id="KW-0238">DNA-binding</keyword>
<feature type="domain" description="HTH merR-type" evidence="5">
    <location>
        <begin position="3"/>
        <end position="72"/>
    </location>
</feature>
<dbReference type="Pfam" id="PF07739">
    <property type="entry name" value="TipAS"/>
    <property type="match status" value="1"/>
</dbReference>
<dbReference type="InterPro" id="IPR047057">
    <property type="entry name" value="MerR_fam"/>
</dbReference>
<dbReference type="SUPFAM" id="SSF46955">
    <property type="entry name" value="Putative DNA-binding domain"/>
    <property type="match status" value="1"/>
</dbReference>
<dbReference type="CDD" id="cd01106">
    <property type="entry name" value="HTH_TipAL-Mta"/>
    <property type="match status" value="1"/>
</dbReference>
<dbReference type="Gene3D" id="1.10.1660.10">
    <property type="match status" value="1"/>
</dbReference>
<dbReference type="PROSITE" id="PS00552">
    <property type="entry name" value="HTH_MERR_1"/>
    <property type="match status" value="1"/>
</dbReference>
<dbReference type="GO" id="GO:0003700">
    <property type="term" value="F:DNA-binding transcription factor activity"/>
    <property type="evidence" value="ECO:0007669"/>
    <property type="project" value="InterPro"/>
</dbReference>
<dbReference type="PANTHER" id="PTHR30204">
    <property type="entry name" value="REDOX-CYCLING DRUG-SENSING TRANSCRIPTIONAL ACTIVATOR SOXR"/>
    <property type="match status" value="1"/>
</dbReference>
<sequence>MSELTISEAAEFLGVSARTLRYWDSIGLLCPTWRTMSDYRLYTDDDLARGVKILVYRTTGMSLREIAGVLDDPAQEREVLSRQRQRLVDEQAHLQRMVRAVDKLLEDTVNARDMVEEFGGCWQQYADEAESRFGDTPEWQQSQQRVAAMGAGDWDSAQRLHEQFVAALQRAQKECVQPGSDAARDLVAMHRAYVEMFYDCSLSKQVCLARMYVADERFARSFQGTAPYLLTLVEAQAESAGLDLSAIEWS</sequence>
<dbReference type="GO" id="GO:0003677">
    <property type="term" value="F:DNA binding"/>
    <property type="evidence" value="ECO:0007669"/>
    <property type="project" value="UniProtKB-KW"/>
</dbReference>
<dbReference type="Proteomes" id="UP000185478">
    <property type="component" value="Chromosome"/>
</dbReference>
<protein>
    <recommendedName>
        <fullName evidence="5">HTH merR-type domain-containing protein</fullName>
    </recommendedName>
</protein>
<dbReference type="InterPro" id="IPR000551">
    <property type="entry name" value="MerR-type_HTH_dom"/>
</dbReference>
<organism evidence="6 7">
    <name type="scientific">Corynebacterium aquilae DSM 44791</name>
    <dbReference type="NCBI Taxonomy" id="1431546"/>
    <lineage>
        <taxon>Bacteria</taxon>
        <taxon>Bacillati</taxon>
        <taxon>Actinomycetota</taxon>
        <taxon>Actinomycetes</taxon>
        <taxon>Mycobacteriales</taxon>
        <taxon>Corynebacteriaceae</taxon>
        <taxon>Corynebacterium</taxon>
    </lineage>
</organism>
<dbReference type="Pfam" id="PF00376">
    <property type="entry name" value="MerR"/>
    <property type="match status" value="1"/>
</dbReference>
<dbReference type="SMART" id="SM00422">
    <property type="entry name" value="HTH_MERR"/>
    <property type="match status" value="1"/>
</dbReference>
<evidence type="ECO:0000259" key="5">
    <source>
        <dbReference type="PROSITE" id="PS50937"/>
    </source>
</evidence>
<keyword evidence="3" id="KW-0010">Activator</keyword>
<dbReference type="PANTHER" id="PTHR30204:SF90">
    <property type="entry name" value="HTH-TYPE TRANSCRIPTIONAL ACTIVATOR MTA"/>
    <property type="match status" value="1"/>
</dbReference>
<keyword evidence="7" id="KW-1185">Reference proteome</keyword>
<dbReference type="EMBL" id="CP009245">
    <property type="protein sequence ID" value="APT84015.1"/>
    <property type="molecule type" value="Genomic_DNA"/>
</dbReference>
<dbReference type="InterPro" id="IPR036244">
    <property type="entry name" value="TipA-like_antibiotic-bd"/>
</dbReference>